<proteinExistence type="predicted"/>
<dbReference type="InterPro" id="IPR011335">
    <property type="entry name" value="Restrct_endonuc-II-like"/>
</dbReference>
<accession>A0A1M4UK93</accession>
<gene>
    <name evidence="2" type="ORF">SAMN03080594_101658</name>
</gene>
<protein>
    <submittedName>
        <fullName evidence="2">PD-(D/E)XK nuclease superfamily protein</fullName>
    </submittedName>
</protein>
<dbReference type="OrthoDB" id="9762792at2"/>
<evidence type="ECO:0000259" key="1">
    <source>
        <dbReference type="Pfam" id="PF12705"/>
    </source>
</evidence>
<dbReference type="InterPro" id="IPR038726">
    <property type="entry name" value="PDDEXK_AddAB-type"/>
</dbReference>
<keyword evidence="3" id="KW-1185">Reference proteome</keyword>
<dbReference type="SUPFAM" id="SSF52540">
    <property type="entry name" value="P-loop containing nucleoside triphosphate hydrolases"/>
    <property type="match status" value="1"/>
</dbReference>
<sequence length="916" mass="105486">MKSFLQQVADDLLKTYDSLDDLILILPSKRAGTILRTTLANTADKTIFSPKIYSIEGFVEQISNLRTASNMEQLFTLYKAYSSMEYGEKDNFYTFSKWGQTLLQDFNEIDRYLIDTKDIFSYLANIQEINHWALQKEKSEIITNYIKFWNNLEPLYEAFNDLLKAQKLGHQGLIYRTACEELKEYLSNNKNNTHIFLGFNALNTAESYIIQEILAKTKADIFWDGDTYFVEDPIHDAGYFIRHHLNTWPWLKGKALKGVESNYLNQKRIKIIGVPKNVSQAKYVGNLLLQLKKEDNNILKNTAIVLGDETMLNPLLNSIPSELDTVNITMGYPLKSTPLASLFSQYLSIHIKKDSQGWYFQQVLDFLSHPYIQILCTENQQNKANLISEAIRTKNWAFITSDNLRSLGEENEDLLSLLFFREEVTGKGFLDKCHQIIQILRDRFAHAKDSLGLEYLYKFYSMFNQLQDMVEQYSFVNDLKSLESLYLEIVRNETLDFQGEPLEGLQIMGMLESRVLDFETVILTSVNEGILPSGKSNNSFIPFDLKKYYKLPTYKEKDAVYTYHFYRLLQRAKNIYLLYNTEPDVLEGGEKSRLLTQLLTDENKLADITEIIAAPEITPSIKVLQTIAKDESLMEMIRAHAEKGFSPTSLSNYIRNPIDFYKRNLLGIDDILEVEETVANNTFGTIVHDTLEDLYKPYLNTFLEASMLREMKKKVRPLVLGHFAKSFADGDISRGKNLIAYNVVVRYVENFLKLELAEVERHQIRILGVEEKLRMDINVPGLDFPVALKGKLDRIDEKDGVLRIIDYKTGNVTSSQVEIVDWEDAIADYNYSKAFQLLCYAIMYNNSKPIDSIEAGIISFKNLSSGLLKFATKEKKGSRNKDNSITQDTIAQFMESLKTLIFEIGNPEVPFTEKEV</sequence>
<dbReference type="SUPFAM" id="SSF52980">
    <property type="entry name" value="Restriction endonuclease-like"/>
    <property type="match status" value="1"/>
</dbReference>
<dbReference type="Proteomes" id="UP000184406">
    <property type="component" value="Unassembled WGS sequence"/>
</dbReference>
<reference evidence="3" key="1">
    <citation type="submission" date="2016-11" db="EMBL/GenBank/DDBJ databases">
        <authorList>
            <person name="Varghese N."/>
            <person name="Submissions S."/>
        </authorList>
    </citation>
    <scope>NUCLEOTIDE SEQUENCE [LARGE SCALE GENOMIC DNA]</scope>
    <source>
        <strain evidence="3">DSM 17539</strain>
    </source>
</reference>
<dbReference type="RefSeq" id="WP_072860272.1">
    <property type="nucleotide sequence ID" value="NZ_FQUX01000001.1"/>
</dbReference>
<evidence type="ECO:0000313" key="3">
    <source>
        <dbReference type="Proteomes" id="UP000184406"/>
    </source>
</evidence>
<dbReference type="InterPro" id="IPR011604">
    <property type="entry name" value="PDDEXK-like_dom_sf"/>
</dbReference>
<dbReference type="InterPro" id="IPR027417">
    <property type="entry name" value="P-loop_NTPase"/>
</dbReference>
<feature type="domain" description="PD-(D/E)XK endonuclease-like" evidence="1">
    <location>
        <begin position="645"/>
        <end position="914"/>
    </location>
</feature>
<organism evidence="2 3">
    <name type="scientific">Arenibacter palladensis</name>
    <dbReference type="NCBI Taxonomy" id="237373"/>
    <lineage>
        <taxon>Bacteria</taxon>
        <taxon>Pseudomonadati</taxon>
        <taxon>Bacteroidota</taxon>
        <taxon>Flavobacteriia</taxon>
        <taxon>Flavobacteriales</taxon>
        <taxon>Flavobacteriaceae</taxon>
        <taxon>Arenibacter</taxon>
    </lineage>
</organism>
<dbReference type="Gene3D" id="3.90.320.10">
    <property type="match status" value="1"/>
</dbReference>
<evidence type="ECO:0000313" key="2">
    <source>
        <dbReference type="EMBL" id="SHE57156.1"/>
    </source>
</evidence>
<dbReference type="AlphaFoldDB" id="A0A1M4UK93"/>
<name>A0A1M4UK93_9FLAO</name>
<dbReference type="EMBL" id="FQUX01000001">
    <property type="protein sequence ID" value="SHE57156.1"/>
    <property type="molecule type" value="Genomic_DNA"/>
</dbReference>
<dbReference type="Pfam" id="PF12705">
    <property type="entry name" value="PDDEXK_1"/>
    <property type="match status" value="1"/>
</dbReference>